<feature type="chain" id="PRO_5026785789" description="SLH domain-containing protein" evidence="2">
    <location>
        <begin position="26"/>
        <end position="493"/>
    </location>
</feature>
<dbReference type="AlphaFoldDB" id="A0A6N3DR72"/>
<evidence type="ECO:0000256" key="1">
    <source>
        <dbReference type="SAM" id="MobiDB-lite"/>
    </source>
</evidence>
<dbReference type="Pfam" id="PF00395">
    <property type="entry name" value="SLH"/>
    <property type="match status" value="2"/>
</dbReference>
<feature type="domain" description="SLH" evidence="3">
    <location>
        <begin position="233"/>
        <end position="297"/>
    </location>
</feature>
<protein>
    <recommendedName>
        <fullName evidence="3">SLH domain-containing protein</fullName>
    </recommendedName>
</protein>
<evidence type="ECO:0000256" key="2">
    <source>
        <dbReference type="SAM" id="SignalP"/>
    </source>
</evidence>
<gene>
    <name evidence="4" type="ORF">VRLFYP33_01704</name>
</gene>
<proteinExistence type="predicted"/>
<feature type="signal peptide" evidence="2">
    <location>
        <begin position="1"/>
        <end position="25"/>
    </location>
</feature>
<dbReference type="InterPro" id="IPR001119">
    <property type="entry name" value="SLH_dom"/>
</dbReference>
<accession>A0A6N3DR72</accession>
<keyword evidence="2" id="KW-0732">Signal</keyword>
<feature type="region of interest" description="Disordered" evidence="1">
    <location>
        <begin position="295"/>
        <end position="333"/>
    </location>
</feature>
<dbReference type="EMBL" id="CACRUX010000059">
    <property type="protein sequence ID" value="VYU30665.1"/>
    <property type="molecule type" value="Genomic_DNA"/>
</dbReference>
<name>A0A6N3DR72_9FIRM</name>
<feature type="compositionally biased region" description="Low complexity" evidence="1">
    <location>
        <begin position="295"/>
        <end position="331"/>
    </location>
</feature>
<dbReference type="PROSITE" id="PS51272">
    <property type="entry name" value="SLH"/>
    <property type="match status" value="2"/>
</dbReference>
<sequence length="493" mass="53646">MTSRSLRLAVLVATLLTTTTYTGFAADADNTTASTATTAAVTTTATDSDSIDTVTTAATSTVQTKELTEADKEKAQLVESMNEKAAARAAEEDAKGFKDVKNHWAAIPINVMLEDGILSGNGQGEFKPDDALKTADAAALYNKLIAYDKAQQAAKAAKSSQNKKNTKNTTTVKDVTGEELLAPFKNQETLTREEFAQTAAEYLAYKDELTVASIKSKTKAKEYKPNIVVAPDEVNFPDEKKIDSDYRSSVTTLASRGIIASGGDDNYFRPTEDITRAEAVAMLFRIEKGMTVAPATSTKASDTTAKATNSATGDKTAATTTKNPTTGNVTAKKTSELEAQSDLENKVFKKLNNLYKTPGNFQNYGVMYWQNDVLHVAFKSDDDLAQFEDILAKNDKDKPANETLANRVHLETTQYSQAEYDRIENNFRTFYAQKQPAGTILGAYPSVAHNQLIVRVDKGFDYMNDSIRNAFGNKVHVFLVTDNADSTTDTAKN</sequence>
<dbReference type="RefSeq" id="WP_156705265.1">
    <property type="nucleotide sequence ID" value="NZ_CACRUX010000059.1"/>
</dbReference>
<reference evidence="4" key="1">
    <citation type="submission" date="2019-11" db="EMBL/GenBank/DDBJ databases">
        <authorList>
            <person name="Feng L."/>
        </authorList>
    </citation>
    <scope>NUCLEOTIDE SEQUENCE</scope>
    <source>
        <strain evidence="4">VrattiLFYP33</strain>
    </source>
</reference>
<feature type="domain" description="SLH" evidence="3">
    <location>
        <begin position="92"/>
        <end position="155"/>
    </location>
</feature>
<evidence type="ECO:0000313" key="4">
    <source>
        <dbReference type="EMBL" id="VYU30665.1"/>
    </source>
</evidence>
<evidence type="ECO:0000259" key="3">
    <source>
        <dbReference type="PROSITE" id="PS51272"/>
    </source>
</evidence>
<organism evidence="4">
    <name type="scientific">Veillonella ratti</name>
    <dbReference type="NCBI Taxonomy" id="103892"/>
    <lineage>
        <taxon>Bacteria</taxon>
        <taxon>Bacillati</taxon>
        <taxon>Bacillota</taxon>
        <taxon>Negativicutes</taxon>
        <taxon>Veillonellales</taxon>
        <taxon>Veillonellaceae</taxon>
        <taxon>Veillonella</taxon>
    </lineage>
</organism>